<comment type="catalytic activity">
    <reaction evidence="15 17">
        <text>Couples ATP hydrolysis with the unwinding of duplex DNA by translocating in the 3'-5' direction.</text>
        <dbReference type="EC" id="5.6.2.4"/>
    </reaction>
</comment>
<keyword evidence="14 17" id="KW-0539">Nucleus</keyword>
<dbReference type="GO" id="GO:0009378">
    <property type="term" value="F:four-way junction helicase activity"/>
    <property type="evidence" value="ECO:0007669"/>
    <property type="project" value="TreeGrafter"/>
</dbReference>
<dbReference type="GO" id="GO:0005634">
    <property type="term" value="C:nucleus"/>
    <property type="evidence" value="ECO:0007669"/>
    <property type="project" value="UniProtKB-SubCell"/>
</dbReference>
<dbReference type="InterPro" id="IPR011545">
    <property type="entry name" value="DEAD/DEAH_box_helicase_dom"/>
</dbReference>
<evidence type="ECO:0000256" key="12">
    <source>
        <dbReference type="ARBA" id="ARBA00023125"/>
    </source>
</evidence>
<dbReference type="GO" id="GO:0003677">
    <property type="term" value="F:DNA binding"/>
    <property type="evidence" value="ECO:0007669"/>
    <property type="project" value="UniProtKB-KW"/>
</dbReference>
<keyword evidence="13" id="KW-0413">Isomerase</keyword>
<feature type="compositionally biased region" description="Low complexity" evidence="19">
    <location>
        <begin position="635"/>
        <end position="654"/>
    </location>
</feature>
<dbReference type="PANTHER" id="PTHR13710">
    <property type="entry name" value="DNA HELICASE RECQ FAMILY MEMBER"/>
    <property type="match status" value="1"/>
</dbReference>
<dbReference type="Pfam" id="PF00270">
    <property type="entry name" value="DEAD"/>
    <property type="match status" value="1"/>
</dbReference>
<feature type="domain" description="Helicase C-terminal" evidence="21">
    <location>
        <begin position="305"/>
        <end position="450"/>
    </location>
</feature>
<dbReference type="Pfam" id="PF00271">
    <property type="entry name" value="Helicase_C"/>
    <property type="match status" value="1"/>
</dbReference>
<evidence type="ECO:0000256" key="5">
    <source>
        <dbReference type="ARBA" id="ARBA00005446"/>
    </source>
</evidence>
<dbReference type="CDD" id="cd18015">
    <property type="entry name" value="DEXHc_RecQ1"/>
    <property type="match status" value="1"/>
</dbReference>
<evidence type="ECO:0000256" key="13">
    <source>
        <dbReference type="ARBA" id="ARBA00023235"/>
    </source>
</evidence>
<dbReference type="InterPro" id="IPR001650">
    <property type="entry name" value="Helicase_C-like"/>
</dbReference>
<dbReference type="InterPro" id="IPR036388">
    <property type="entry name" value="WH-like_DNA-bd_sf"/>
</dbReference>
<keyword evidence="11 17" id="KW-0067">ATP-binding</keyword>
<feature type="compositionally biased region" description="Basic and acidic residues" evidence="19">
    <location>
        <begin position="609"/>
        <end position="634"/>
    </location>
</feature>
<organism evidence="22">
    <name type="scientific">Scylla olivacea</name>
    <name type="common">Orange mud crab</name>
    <name type="synonym">Cancer olivacea</name>
    <dbReference type="NCBI Taxonomy" id="85551"/>
    <lineage>
        <taxon>Eukaryota</taxon>
        <taxon>Metazoa</taxon>
        <taxon>Ecdysozoa</taxon>
        <taxon>Arthropoda</taxon>
        <taxon>Crustacea</taxon>
        <taxon>Multicrustacea</taxon>
        <taxon>Malacostraca</taxon>
        <taxon>Eumalacostraca</taxon>
        <taxon>Eucarida</taxon>
        <taxon>Decapoda</taxon>
        <taxon>Pleocyemata</taxon>
        <taxon>Brachyura</taxon>
        <taxon>Eubrachyura</taxon>
        <taxon>Portunoidea</taxon>
        <taxon>Portunidae</taxon>
        <taxon>Portuninae</taxon>
        <taxon>Scylla</taxon>
    </lineage>
</organism>
<evidence type="ECO:0000256" key="16">
    <source>
        <dbReference type="ARBA" id="ARBA00048778"/>
    </source>
</evidence>
<keyword evidence="18" id="KW-0175">Coiled coil</keyword>
<evidence type="ECO:0000256" key="4">
    <source>
        <dbReference type="ARBA" id="ARBA00004123"/>
    </source>
</evidence>
<dbReference type="GO" id="GO:0005737">
    <property type="term" value="C:cytoplasm"/>
    <property type="evidence" value="ECO:0007669"/>
    <property type="project" value="TreeGrafter"/>
</dbReference>
<evidence type="ECO:0000259" key="20">
    <source>
        <dbReference type="PROSITE" id="PS51192"/>
    </source>
</evidence>
<dbReference type="PROSITE" id="PS51194">
    <property type="entry name" value="HELICASE_CTER"/>
    <property type="match status" value="1"/>
</dbReference>
<evidence type="ECO:0000256" key="14">
    <source>
        <dbReference type="ARBA" id="ARBA00023242"/>
    </source>
</evidence>
<protein>
    <recommendedName>
        <fullName evidence="17">ATP-dependent DNA helicase</fullName>
        <ecNumber evidence="17">5.6.2.4</ecNumber>
    </recommendedName>
</protein>
<dbReference type="GO" id="GO:0046872">
    <property type="term" value="F:metal ion binding"/>
    <property type="evidence" value="ECO:0007669"/>
    <property type="project" value="UniProtKB-KW"/>
</dbReference>
<evidence type="ECO:0000256" key="1">
    <source>
        <dbReference type="ARBA" id="ARBA00001936"/>
    </source>
</evidence>
<reference evidence="22" key="1">
    <citation type="submission" date="2015-09" db="EMBL/GenBank/DDBJ databases">
        <title>Scylla olivacea transcriptome.</title>
        <authorList>
            <person name="Ikhwanuddin M."/>
        </authorList>
    </citation>
    <scope>NUCLEOTIDE SEQUENCE</scope>
</reference>
<dbReference type="FunFam" id="3.40.50.300:FF:000752">
    <property type="entry name" value="ATP-dependent DNA helicase"/>
    <property type="match status" value="1"/>
</dbReference>
<feature type="domain" description="Helicase ATP-binding" evidence="20">
    <location>
        <begin position="102"/>
        <end position="277"/>
    </location>
</feature>
<dbReference type="EMBL" id="GDRN01102836">
    <property type="protein sequence ID" value="JAI58169.1"/>
    <property type="molecule type" value="Transcribed_RNA"/>
</dbReference>
<evidence type="ECO:0000259" key="21">
    <source>
        <dbReference type="PROSITE" id="PS51194"/>
    </source>
</evidence>
<dbReference type="InterPro" id="IPR032284">
    <property type="entry name" value="RecQ_Zn-bd"/>
</dbReference>
<dbReference type="GO" id="GO:0043138">
    <property type="term" value="F:3'-5' DNA helicase activity"/>
    <property type="evidence" value="ECO:0007669"/>
    <property type="project" value="UniProtKB-EC"/>
</dbReference>
<evidence type="ECO:0000256" key="10">
    <source>
        <dbReference type="ARBA" id="ARBA00022833"/>
    </source>
</evidence>
<comment type="similarity">
    <text evidence="5 17">Belongs to the helicase family. RecQ subfamily.</text>
</comment>
<dbReference type="AlphaFoldDB" id="A0A0P4VRU5"/>
<evidence type="ECO:0000256" key="17">
    <source>
        <dbReference type="RuleBase" id="RU364117"/>
    </source>
</evidence>
<dbReference type="FunFam" id="3.40.50.300:FF:000596">
    <property type="entry name" value="ATP-dependent DNA helicase"/>
    <property type="match status" value="1"/>
</dbReference>
<proteinExistence type="inferred from homology"/>
<evidence type="ECO:0000256" key="18">
    <source>
        <dbReference type="SAM" id="Coils"/>
    </source>
</evidence>
<feature type="compositionally biased region" description="Low complexity" evidence="19">
    <location>
        <begin position="599"/>
        <end position="608"/>
    </location>
</feature>
<name>A0A0P4VRU5_SCYOL</name>
<sequence>MDECEVLEVKETFASHDPATELKKVELAIKKITQEIQLLQGHKQQLISKRDKLKDAIQQNKSAQLAQKNWDRKDFPWSKELQNIQESIFKIPGLRAHQLPTMNATLSGVDCILIMPTGGGKSLCYQLPAHVSKGVTLVVSPLVSLMEDQIMGLKALNIEAQMLSASSGREQVNGVHADMTNPNSTLKLLYVTPEKLSKSKRFMTKLQKMHQMGRFARLAIDEVHCCSQWGHDFRPDYKFLGIMKKMFPGTPILGLTATATSRVIQDVQKILDIQGCLILKASFNRPNLFYEVRPKPSSHEECVRQIQHMLQKEFQGQSGIIYTMTIKDSEQLASDLRSHGLRVAPYHAQLDADVRSRVHTKWVKNDYQAVIATIAFGMGIDKPDVRYVIHHCISKSMENFYQESGRAGRDGEPAKCIIFWRFGDLARQSTMVFTEQTGLENLYGLIAYCLDGVRCRRNIIAEHFDEAWETSDCAGMCDHCKIPQEVKMMELGDYGQKLLLILEKSSSMDQRLTGQKLVDLFLGKGSTKQRVQGATATGLPRETAENIVAYLLVDGFLKEDFHFTPYSTLSYIVPGPKAEAGIKPSPMAVGGSRKLSNCSSLQSSLTDESSGKDKSTKSDIKTAVKKSSKGESTLKRSGSASSSSQNSLSISSCSNEEHPTSKKRRIIVVEDSDDELDD</sequence>
<dbReference type="SMART" id="SM00490">
    <property type="entry name" value="HELICc"/>
    <property type="match status" value="1"/>
</dbReference>
<feature type="region of interest" description="Disordered" evidence="19">
    <location>
        <begin position="584"/>
        <end position="678"/>
    </location>
</feature>
<keyword evidence="8 17" id="KW-0378">Hydrolase</keyword>
<feature type="coiled-coil region" evidence="18">
    <location>
        <begin position="22"/>
        <end position="63"/>
    </location>
</feature>
<keyword evidence="6" id="KW-0479">Metal-binding</keyword>
<dbReference type="InterPro" id="IPR004589">
    <property type="entry name" value="DNA_helicase_ATP-dep_RecQ"/>
</dbReference>
<dbReference type="GO" id="GO:0005694">
    <property type="term" value="C:chromosome"/>
    <property type="evidence" value="ECO:0007669"/>
    <property type="project" value="TreeGrafter"/>
</dbReference>
<evidence type="ECO:0000256" key="15">
    <source>
        <dbReference type="ARBA" id="ARBA00034617"/>
    </source>
</evidence>
<dbReference type="GO" id="GO:0005524">
    <property type="term" value="F:ATP binding"/>
    <property type="evidence" value="ECO:0007669"/>
    <property type="project" value="UniProtKB-KW"/>
</dbReference>
<dbReference type="PROSITE" id="PS51192">
    <property type="entry name" value="HELICASE_ATP_BIND_1"/>
    <property type="match status" value="1"/>
</dbReference>
<dbReference type="GO" id="GO:0000724">
    <property type="term" value="P:double-strand break repair via homologous recombination"/>
    <property type="evidence" value="ECO:0007669"/>
    <property type="project" value="TreeGrafter"/>
</dbReference>
<evidence type="ECO:0000256" key="2">
    <source>
        <dbReference type="ARBA" id="ARBA00001946"/>
    </source>
</evidence>
<dbReference type="PANTHER" id="PTHR13710:SF105">
    <property type="entry name" value="ATP-DEPENDENT DNA HELICASE Q1"/>
    <property type="match status" value="1"/>
</dbReference>
<dbReference type="InterPro" id="IPR014001">
    <property type="entry name" value="Helicase_ATP-bd"/>
</dbReference>
<evidence type="ECO:0000256" key="19">
    <source>
        <dbReference type="SAM" id="MobiDB-lite"/>
    </source>
</evidence>
<comment type="cofactor">
    <cofactor evidence="1">
        <name>Mn(2+)</name>
        <dbReference type="ChEBI" id="CHEBI:29035"/>
    </cofactor>
</comment>
<comment type="subcellular location">
    <subcellularLocation>
        <location evidence="4 17">Nucleus</location>
    </subcellularLocation>
</comment>
<evidence type="ECO:0000256" key="3">
    <source>
        <dbReference type="ARBA" id="ARBA00001947"/>
    </source>
</evidence>
<dbReference type="Gene3D" id="1.10.10.10">
    <property type="entry name" value="Winged helix-like DNA-binding domain superfamily/Winged helix DNA-binding domain"/>
    <property type="match status" value="1"/>
</dbReference>
<dbReference type="Gene3D" id="3.40.50.300">
    <property type="entry name" value="P-loop containing nucleotide triphosphate hydrolases"/>
    <property type="match status" value="2"/>
</dbReference>
<dbReference type="NCBIfam" id="TIGR00614">
    <property type="entry name" value="recQ_fam"/>
    <property type="match status" value="1"/>
</dbReference>
<dbReference type="EC" id="5.6.2.4" evidence="17"/>
<keyword evidence="7 17" id="KW-0547">Nucleotide-binding</keyword>
<dbReference type="InterPro" id="IPR027417">
    <property type="entry name" value="P-loop_NTPase"/>
</dbReference>
<dbReference type="Pfam" id="PF16124">
    <property type="entry name" value="RecQ_Zn_bind"/>
    <property type="match status" value="1"/>
</dbReference>
<evidence type="ECO:0000313" key="22">
    <source>
        <dbReference type="EMBL" id="JAI58169.1"/>
    </source>
</evidence>
<dbReference type="SUPFAM" id="SSF52540">
    <property type="entry name" value="P-loop containing nucleoside triphosphate hydrolases"/>
    <property type="match status" value="1"/>
</dbReference>
<evidence type="ECO:0000256" key="8">
    <source>
        <dbReference type="ARBA" id="ARBA00022801"/>
    </source>
</evidence>
<evidence type="ECO:0000256" key="6">
    <source>
        <dbReference type="ARBA" id="ARBA00022723"/>
    </source>
</evidence>
<keyword evidence="9 17" id="KW-0347">Helicase</keyword>
<comment type="catalytic activity">
    <reaction evidence="16">
        <text>ATP + H2O = ADP + phosphate + H(+)</text>
        <dbReference type="Rhea" id="RHEA:13065"/>
        <dbReference type="ChEBI" id="CHEBI:15377"/>
        <dbReference type="ChEBI" id="CHEBI:15378"/>
        <dbReference type="ChEBI" id="CHEBI:30616"/>
        <dbReference type="ChEBI" id="CHEBI:43474"/>
        <dbReference type="ChEBI" id="CHEBI:456216"/>
    </reaction>
    <physiologicalReaction direction="left-to-right" evidence="16">
        <dbReference type="Rhea" id="RHEA:13066"/>
    </physiologicalReaction>
</comment>
<dbReference type="GO" id="GO:0016887">
    <property type="term" value="F:ATP hydrolysis activity"/>
    <property type="evidence" value="ECO:0007669"/>
    <property type="project" value="RHEA"/>
</dbReference>
<evidence type="ECO:0000256" key="9">
    <source>
        <dbReference type="ARBA" id="ARBA00022806"/>
    </source>
</evidence>
<dbReference type="SMART" id="SM00487">
    <property type="entry name" value="DEXDc"/>
    <property type="match status" value="1"/>
</dbReference>
<evidence type="ECO:0000256" key="7">
    <source>
        <dbReference type="ARBA" id="ARBA00022741"/>
    </source>
</evidence>
<keyword evidence="10" id="KW-0862">Zinc</keyword>
<keyword evidence="12" id="KW-0238">DNA-binding</keyword>
<comment type="cofactor">
    <cofactor evidence="3">
        <name>Zn(2+)</name>
        <dbReference type="ChEBI" id="CHEBI:29105"/>
    </cofactor>
</comment>
<evidence type="ECO:0000256" key="11">
    <source>
        <dbReference type="ARBA" id="ARBA00022840"/>
    </source>
</evidence>
<dbReference type="CDD" id="cd18794">
    <property type="entry name" value="SF2_C_RecQ"/>
    <property type="match status" value="1"/>
</dbReference>
<accession>A0A0P4VRU5</accession>
<comment type="cofactor">
    <cofactor evidence="2">
        <name>Mg(2+)</name>
        <dbReference type="ChEBI" id="CHEBI:18420"/>
    </cofactor>
</comment>